<keyword evidence="1" id="KW-1185">Reference proteome</keyword>
<sequence>MNNWTFSESAVRVAVVSYGLDDGVGIYSDSFGTSRLEVSEALRNSFESSGGGVGVVYPLSRYESFSKCADLCLDII</sequence>
<evidence type="ECO:0000313" key="1">
    <source>
        <dbReference type="Proteomes" id="UP000036681"/>
    </source>
</evidence>
<dbReference type="AlphaFoldDB" id="A0A0M3HGE2"/>
<protein>
    <submittedName>
        <fullName evidence="2">VWFA domain-containing protein</fullName>
    </submittedName>
</protein>
<name>A0A0M3HGE2_ASCLU</name>
<evidence type="ECO:0000313" key="2">
    <source>
        <dbReference type="WBParaSite" id="ALUE_0000058701-mRNA-1"/>
    </source>
</evidence>
<reference evidence="2" key="1">
    <citation type="submission" date="2017-02" db="UniProtKB">
        <authorList>
            <consortium name="WormBaseParasite"/>
        </authorList>
    </citation>
    <scope>IDENTIFICATION</scope>
</reference>
<proteinExistence type="predicted"/>
<dbReference type="Proteomes" id="UP000036681">
    <property type="component" value="Unplaced"/>
</dbReference>
<dbReference type="WBParaSite" id="ALUE_0000058701-mRNA-1">
    <property type="protein sequence ID" value="ALUE_0000058701-mRNA-1"/>
    <property type="gene ID" value="ALUE_0000058701"/>
</dbReference>
<accession>A0A0M3HGE2</accession>
<organism evidence="1 2">
    <name type="scientific">Ascaris lumbricoides</name>
    <name type="common">Giant roundworm</name>
    <dbReference type="NCBI Taxonomy" id="6252"/>
    <lineage>
        <taxon>Eukaryota</taxon>
        <taxon>Metazoa</taxon>
        <taxon>Ecdysozoa</taxon>
        <taxon>Nematoda</taxon>
        <taxon>Chromadorea</taxon>
        <taxon>Rhabditida</taxon>
        <taxon>Spirurina</taxon>
        <taxon>Ascaridomorpha</taxon>
        <taxon>Ascaridoidea</taxon>
        <taxon>Ascarididae</taxon>
        <taxon>Ascaris</taxon>
    </lineage>
</organism>